<dbReference type="GO" id="GO:0016787">
    <property type="term" value="F:hydrolase activity"/>
    <property type="evidence" value="ECO:0007669"/>
    <property type="project" value="UniProtKB-KW"/>
</dbReference>
<sequence length="71" mass="8093">MPRHRAVPGDGSRALRQDRQRLPGRRHGRVGGRAQRRARRRGRRVLSDRGDRSVPARPGARVTPADRRRAV</sequence>
<dbReference type="AlphaFoldDB" id="A0A9W4MH04"/>
<keyword evidence="3" id="KW-1185">Reference proteome</keyword>
<comment type="caution">
    <text evidence="2">The sequence shown here is derived from an EMBL/GenBank/DDBJ whole genome shotgun (WGS) entry which is preliminary data.</text>
</comment>
<proteinExistence type="predicted"/>
<keyword evidence="2" id="KW-0378">Hydrolase</keyword>
<accession>A0A9W4MH04</accession>
<reference evidence="2" key="1">
    <citation type="submission" date="2021-06" db="EMBL/GenBank/DDBJ databases">
        <authorList>
            <person name="Arsene-Ploetze F."/>
        </authorList>
    </citation>
    <scope>NUCLEOTIDE SEQUENCE</scope>
    <source>
        <strain evidence="2">SBRY1</strain>
    </source>
</reference>
<gene>
    <name evidence="2" type="ORF">SBRY_90055</name>
</gene>
<dbReference type="Proteomes" id="UP001153328">
    <property type="component" value="Unassembled WGS sequence"/>
</dbReference>
<evidence type="ECO:0000313" key="2">
    <source>
        <dbReference type="EMBL" id="CAG7657825.1"/>
    </source>
</evidence>
<feature type="region of interest" description="Disordered" evidence="1">
    <location>
        <begin position="1"/>
        <end position="71"/>
    </location>
</feature>
<dbReference type="EC" id="3.3.1.1" evidence="2"/>
<name>A0A9W4MH04_9ACTN</name>
<dbReference type="EMBL" id="CAJVAX010000023">
    <property type="protein sequence ID" value="CAG7657825.1"/>
    <property type="molecule type" value="Genomic_DNA"/>
</dbReference>
<organism evidence="2 3">
    <name type="scientific">Actinacidiphila bryophytorum</name>
    <dbReference type="NCBI Taxonomy" id="1436133"/>
    <lineage>
        <taxon>Bacteria</taxon>
        <taxon>Bacillati</taxon>
        <taxon>Actinomycetota</taxon>
        <taxon>Actinomycetes</taxon>
        <taxon>Kitasatosporales</taxon>
        <taxon>Streptomycetaceae</taxon>
        <taxon>Actinacidiphila</taxon>
    </lineage>
</organism>
<evidence type="ECO:0000313" key="3">
    <source>
        <dbReference type="Proteomes" id="UP001153328"/>
    </source>
</evidence>
<protein>
    <submittedName>
        <fullName evidence="2">Adenosylhomocysteinase</fullName>
        <ecNumber evidence="2">3.3.1.1</ecNumber>
    </submittedName>
</protein>
<evidence type="ECO:0000256" key="1">
    <source>
        <dbReference type="SAM" id="MobiDB-lite"/>
    </source>
</evidence>
<feature type="compositionally biased region" description="Basic and acidic residues" evidence="1">
    <location>
        <begin position="45"/>
        <end position="54"/>
    </location>
</feature>
<feature type="compositionally biased region" description="Basic residues" evidence="1">
    <location>
        <begin position="22"/>
        <end position="44"/>
    </location>
</feature>